<evidence type="ECO:0000313" key="2">
    <source>
        <dbReference type="Proteomes" id="UP000240317"/>
    </source>
</evidence>
<comment type="caution">
    <text evidence="1">The sequence shown here is derived from an EMBL/GenBank/DDBJ whole genome shotgun (WGS) entry which is preliminary data.</text>
</comment>
<dbReference type="EMBL" id="PYSV01000017">
    <property type="protein sequence ID" value="PTA66916.1"/>
    <property type="molecule type" value="Genomic_DNA"/>
</dbReference>
<dbReference type="OrthoDB" id="9969557at2"/>
<reference evidence="1 2" key="1">
    <citation type="submission" date="2018-03" db="EMBL/GenBank/DDBJ databases">
        <title>Draft genome of Deinococcus sp. OD32.</title>
        <authorList>
            <person name="Wang X.-P."/>
            <person name="Du Z.-J."/>
        </authorList>
    </citation>
    <scope>NUCLEOTIDE SEQUENCE [LARGE SCALE GENOMIC DNA]</scope>
    <source>
        <strain evidence="1 2">OD32</strain>
    </source>
</reference>
<sequence>MAKWSGKVFFPTMGQASRAMAYGRAPALPFEVWKPRPERQRVPVAKVRIEGVLVMLEYGVRVMTDARLSSLRGVLQDELERNAGRCIPQDCGAVQRGVERIKQEQRRRQSILNSSAALRRWALAPSSATNWTQEDAERLRSGWEAVVKDEDGS</sequence>
<organism evidence="1 2">
    <name type="scientific">Deinococcus arcticus</name>
    <dbReference type="NCBI Taxonomy" id="2136176"/>
    <lineage>
        <taxon>Bacteria</taxon>
        <taxon>Thermotogati</taxon>
        <taxon>Deinococcota</taxon>
        <taxon>Deinococci</taxon>
        <taxon>Deinococcales</taxon>
        <taxon>Deinococcaceae</taxon>
        <taxon>Deinococcus</taxon>
    </lineage>
</organism>
<evidence type="ECO:0000313" key="1">
    <source>
        <dbReference type="EMBL" id="PTA66916.1"/>
    </source>
</evidence>
<gene>
    <name evidence="1" type="ORF">C8263_15210</name>
</gene>
<keyword evidence="2" id="KW-1185">Reference proteome</keyword>
<name>A0A2T3W4T5_9DEIO</name>
<dbReference type="AlphaFoldDB" id="A0A2T3W4T5"/>
<proteinExistence type="predicted"/>
<protein>
    <submittedName>
        <fullName evidence="1">Uncharacterized protein</fullName>
    </submittedName>
</protein>
<dbReference type="Proteomes" id="UP000240317">
    <property type="component" value="Unassembled WGS sequence"/>
</dbReference>
<dbReference type="RefSeq" id="WP_107138996.1">
    <property type="nucleotide sequence ID" value="NZ_PYSV01000017.1"/>
</dbReference>
<accession>A0A2T3W4T5</accession>